<proteinExistence type="inferred from homology"/>
<evidence type="ECO:0000256" key="2">
    <source>
        <dbReference type="ARBA" id="ARBA00007330"/>
    </source>
</evidence>
<dbReference type="RefSeq" id="WP_130607253.1">
    <property type="nucleotide sequence ID" value="NZ_AP019368.1"/>
</dbReference>
<dbReference type="InterPro" id="IPR006076">
    <property type="entry name" value="FAD-dep_OxRdtase"/>
</dbReference>
<evidence type="ECO:0000313" key="7">
    <source>
        <dbReference type="EMBL" id="BBH52608.1"/>
    </source>
</evidence>
<dbReference type="InterPro" id="IPR000447">
    <property type="entry name" value="G3P_DH_FAD-dep"/>
</dbReference>
<evidence type="ECO:0000259" key="6">
    <source>
        <dbReference type="Pfam" id="PF01266"/>
    </source>
</evidence>
<dbReference type="OrthoDB" id="5287568at2"/>
<feature type="domain" description="FAD dependent oxidoreductase" evidence="6">
    <location>
        <begin position="5"/>
        <end position="333"/>
    </location>
</feature>
<evidence type="ECO:0000256" key="5">
    <source>
        <dbReference type="ARBA" id="ARBA00023002"/>
    </source>
</evidence>
<dbReference type="Pfam" id="PF01266">
    <property type="entry name" value="DAO"/>
    <property type="match status" value="1"/>
</dbReference>
<dbReference type="GO" id="GO:0046168">
    <property type="term" value="P:glycerol-3-phosphate catabolic process"/>
    <property type="evidence" value="ECO:0007669"/>
    <property type="project" value="TreeGrafter"/>
</dbReference>
<keyword evidence="3" id="KW-0285">Flavoprotein</keyword>
<dbReference type="GO" id="GO:0004368">
    <property type="term" value="F:glycerol-3-phosphate dehydrogenase (quinone) activity"/>
    <property type="evidence" value="ECO:0007669"/>
    <property type="project" value="InterPro"/>
</dbReference>
<keyword evidence="8" id="KW-1185">Reference proteome</keyword>
<evidence type="ECO:0000313" key="8">
    <source>
        <dbReference type="Proteomes" id="UP000291236"/>
    </source>
</evidence>
<keyword evidence="4" id="KW-0274">FAD</keyword>
<evidence type="ECO:0000256" key="4">
    <source>
        <dbReference type="ARBA" id="ARBA00022827"/>
    </source>
</evidence>
<keyword evidence="5" id="KW-0560">Oxidoreductase</keyword>
<evidence type="ECO:0000256" key="3">
    <source>
        <dbReference type="ARBA" id="ARBA00022630"/>
    </source>
</evidence>
<comment type="similarity">
    <text evidence="2">Belongs to the FAD-dependent glycerol-3-phosphate dehydrogenase family.</text>
</comment>
<name>A0A4P2VJD3_FLUSA</name>
<accession>A0A4P2VJD3</accession>
<dbReference type="KEGG" id="sbf:JCM31447_10490"/>
<comment type="cofactor">
    <cofactor evidence="1">
        <name>FAD</name>
        <dbReference type="ChEBI" id="CHEBI:57692"/>
    </cofactor>
</comment>
<dbReference type="InterPro" id="IPR036188">
    <property type="entry name" value="FAD/NAD-bd_sf"/>
</dbReference>
<dbReference type="SUPFAM" id="SSF51905">
    <property type="entry name" value="FAD/NAD(P)-binding domain"/>
    <property type="match status" value="1"/>
</dbReference>
<dbReference type="Proteomes" id="UP000291236">
    <property type="component" value="Chromosome"/>
</dbReference>
<dbReference type="AlphaFoldDB" id="A0A4P2VJD3"/>
<dbReference type="Gene3D" id="3.30.9.10">
    <property type="entry name" value="D-Amino Acid Oxidase, subunit A, domain 2"/>
    <property type="match status" value="1"/>
</dbReference>
<sequence length="443" mass="49404">MDLNVLIVGGGIHGTGLLHDLATRNVPGVHLVEKSLLSSGTSSKSTKLVHGGLRYLEHLNQWGLVHEALKERAILLRLLRDIVKPLPFVLPNFKGDKRPPWMIRMGLFFYDLLAGDGGLPSASSINKKDILSYAPYLNPEKVEKEMISAFQYYDAQMLDDVITRIVAEAAVKLGASYEENAKVTEVIPIQDGYKVTIVSNDSSKTLTTRTIVNASGAWCNANLLNWNIIPNITCLLNLGTHIVFNPEAVPNGDITKNSATLIQEPDGRIVFFIPWFGKWLYGTTESILVGEPSHVRYPEEDKAYLMHTAKETLNLYEAEKNISEIFCGVRCMPLHVKAKIKNLNSAWNNEPFNSPFYVRQLDKNISGLSRETVLDEVLPGLITIYGGKYTTYRSISEKIGALLSRKLKLGSSTGTHLAENWFLSELMQEKPSLFLTSANLRQM</sequence>
<reference evidence="7 8" key="1">
    <citation type="submission" date="2018-12" db="EMBL/GenBank/DDBJ databases">
        <title>Rubrispira sanarue gen. nov., sp., nov., a member of the order Silvanigrellales, isolated from a brackish lake in Hamamatsu Japan.</title>
        <authorList>
            <person name="Maejima Y."/>
            <person name="Iino T."/>
            <person name="Muraguchi Y."/>
            <person name="Fukuda K."/>
            <person name="Nojiri H."/>
            <person name="Ohkuma M."/>
            <person name="Moriuchi R."/>
            <person name="Dohra H."/>
            <person name="Kimbara K."/>
            <person name="Shintani M."/>
        </authorList>
    </citation>
    <scope>NUCLEOTIDE SEQUENCE [LARGE SCALE GENOMIC DNA]</scope>
    <source>
        <strain evidence="7 8">RF1110005</strain>
    </source>
</reference>
<dbReference type="PANTHER" id="PTHR11985:SF15">
    <property type="entry name" value="GLYCEROL-3-PHOSPHATE DEHYDROGENASE, MITOCHONDRIAL"/>
    <property type="match status" value="1"/>
</dbReference>
<dbReference type="EMBL" id="AP019368">
    <property type="protein sequence ID" value="BBH52608.1"/>
    <property type="molecule type" value="Genomic_DNA"/>
</dbReference>
<dbReference type="Gene3D" id="3.50.50.60">
    <property type="entry name" value="FAD/NAD(P)-binding domain"/>
    <property type="match status" value="1"/>
</dbReference>
<dbReference type="PANTHER" id="PTHR11985">
    <property type="entry name" value="GLYCEROL-3-PHOSPHATE DEHYDROGENASE"/>
    <property type="match status" value="1"/>
</dbReference>
<dbReference type="PRINTS" id="PR01001">
    <property type="entry name" value="FADG3PDH"/>
</dbReference>
<gene>
    <name evidence="7" type="ORF">JCM31447_10490</name>
</gene>
<evidence type="ECO:0000256" key="1">
    <source>
        <dbReference type="ARBA" id="ARBA00001974"/>
    </source>
</evidence>
<protein>
    <recommendedName>
        <fullName evidence="6">FAD dependent oxidoreductase domain-containing protein</fullName>
    </recommendedName>
</protein>
<organism evidence="7 8">
    <name type="scientific">Fluviispira sanaruensis</name>
    <dbReference type="NCBI Taxonomy" id="2493639"/>
    <lineage>
        <taxon>Bacteria</taxon>
        <taxon>Pseudomonadati</taxon>
        <taxon>Bdellovibrionota</taxon>
        <taxon>Oligoflexia</taxon>
        <taxon>Silvanigrellales</taxon>
        <taxon>Silvanigrellaceae</taxon>
        <taxon>Fluviispira</taxon>
    </lineage>
</organism>